<feature type="region of interest" description="Disordered" evidence="1">
    <location>
        <begin position="1"/>
        <end position="21"/>
    </location>
</feature>
<keyword evidence="2" id="KW-0812">Transmembrane</keyword>
<evidence type="ECO:0000256" key="2">
    <source>
        <dbReference type="SAM" id="Phobius"/>
    </source>
</evidence>
<sequence>MALKNPRPIGPDGIGTLPDGQFTSVSEHINRTGLAYLGKRTGGDGSVTLTYTNRRGEPRSLNASEWLKKYNDIYFNPIGHRPPPAATTRTGPVKVPHQPASVTGRSASGVRLWILAGICVLIGLGLFYSGYLTAIE</sequence>
<evidence type="ECO:0000256" key="1">
    <source>
        <dbReference type="SAM" id="MobiDB-lite"/>
    </source>
</evidence>
<evidence type="ECO:0000313" key="4">
    <source>
        <dbReference type="Proteomes" id="UP000676967"/>
    </source>
</evidence>
<keyword evidence="4" id="KW-1185">Reference proteome</keyword>
<keyword evidence="2" id="KW-1133">Transmembrane helix</keyword>
<feature type="transmembrane region" description="Helical" evidence="2">
    <location>
        <begin position="112"/>
        <end position="131"/>
    </location>
</feature>
<accession>A0ABM7LKC6</accession>
<dbReference type="EMBL" id="AP023356">
    <property type="protein sequence ID" value="BCJ39603.1"/>
    <property type="molecule type" value="Genomic_DNA"/>
</dbReference>
<reference evidence="3 4" key="1">
    <citation type="submission" date="2020-08" db="EMBL/GenBank/DDBJ databases">
        <title>Whole genome shotgun sequence of Actinoplanes ianthinogenes NBRC 13996.</title>
        <authorList>
            <person name="Komaki H."/>
            <person name="Tamura T."/>
        </authorList>
    </citation>
    <scope>NUCLEOTIDE SEQUENCE [LARGE SCALE GENOMIC DNA]</scope>
    <source>
        <strain evidence="3 4">NBRC 13996</strain>
    </source>
</reference>
<organism evidence="3 4">
    <name type="scientific">Actinoplanes ianthinogenes</name>
    <dbReference type="NCBI Taxonomy" id="122358"/>
    <lineage>
        <taxon>Bacteria</taxon>
        <taxon>Bacillati</taxon>
        <taxon>Actinomycetota</taxon>
        <taxon>Actinomycetes</taxon>
        <taxon>Micromonosporales</taxon>
        <taxon>Micromonosporaceae</taxon>
        <taxon>Actinoplanes</taxon>
    </lineage>
</organism>
<name>A0ABM7LKC6_9ACTN</name>
<keyword evidence="2" id="KW-0472">Membrane</keyword>
<dbReference type="Proteomes" id="UP000676967">
    <property type="component" value="Chromosome"/>
</dbReference>
<dbReference type="RefSeq" id="WP_189335695.1">
    <property type="nucleotide sequence ID" value="NZ_AP023356.1"/>
</dbReference>
<evidence type="ECO:0000313" key="3">
    <source>
        <dbReference type="EMBL" id="BCJ39603.1"/>
    </source>
</evidence>
<proteinExistence type="predicted"/>
<feature type="region of interest" description="Disordered" evidence="1">
    <location>
        <begin position="82"/>
        <end position="101"/>
    </location>
</feature>
<gene>
    <name evidence="3" type="ORF">Aiant_02600</name>
</gene>
<protein>
    <submittedName>
        <fullName evidence="3">Uncharacterized protein</fullName>
    </submittedName>
</protein>